<evidence type="ECO:0000313" key="8">
    <source>
        <dbReference type="Proteomes" id="UP001162164"/>
    </source>
</evidence>
<protein>
    <recommendedName>
        <fullName evidence="6">THAP-type domain-containing protein</fullName>
    </recommendedName>
</protein>
<dbReference type="Pfam" id="PF05485">
    <property type="entry name" value="THAP"/>
    <property type="match status" value="1"/>
</dbReference>
<dbReference type="InterPro" id="IPR006612">
    <property type="entry name" value="THAP_Znf"/>
</dbReference>
<dbReference type="Pfam" id="PF21787">
    <property type="entry name" value="TNP-like_RNaseH_N"/>
    <property type="match status" value="1"/>
</dbReference>
<keyword evidence="3" id="KW-0862">Zinc</keyword>
<dbReference type="PANTHER" id="PTHR46600">
    <property type="entry name" value="THAP DOMAIN-CONTAINING"/>
    <property type="match status" value="1"/>
</dbReference>
<dbReference type="SUPFAM" id="SSF57716">
    <property type="entry name" value="Glucocorticoid receptor-like (DNA-binding domain)"/>
    <property type="match status" value="1"/>
</dbReference>
<dbReference type="EMBL" id="JAPWTJ010000483">
    <property type="protein sequence ID" value="KAJ8978026.1"/>
    <property type="molecule type" value="Genomic_DNA"/>
</dbReference>
<sequence>MPCCCVPNCSERTEKGIRLFLLPQGKRNIERRKKWIVNIKRKNKLPERAYVCEKHFTEDQFENKRQDLKRPLRWNAVPTLFLHKKNANDNENNNFVDEEFAVEPPNINEASISNNINPEINPQKRMEGFKFGSGILEHVFTILRTKVECMKLEEREAVLLVDEMAIKPGLEYDTALEKVVGRPTMLKSDGSNKENIATHALVFMLGGLTTRWKQTIAYEYTGTSYCAKEANQLIKNIICKCHHIGLNISVVISDMGPQNQAVWRLNGVVCSRHEITKNFAKHPSDNDRKLYFMPDSPHVFKNMRLALTEGQNFYLSPDIVKRYSLPSNEVSLDPVKFVYAQDNQSELKVAPRLKHNVLKPGHYDKMNVGLALALVNRDVAAAINFYIAQNKLDRKHYTTAWFFEIMEKWFCIMNSRSRKLALSQNQNEIYIKTTTFLKDVIYIIQNMNVGKTNRWKPFQTGIVLATQTALDVQEHYLNEQNFHFIMLGRLTQDALENLFSMVRSRNPVPDAKEFKCALRLIAISQFFSPLNTEIME</sequence>
<evidence type="ECO:0000259" key="6">
    <source>
        <dbReference type="PROSITE" id="PS50950"/>
    </source>
</evidence>
<comment type="caution">
    <text evidence="7">The sequence shown here is derived from an EMBL/GenBank/DDBJ whole genome shotgun (WGS) entry which is preliminary data.</text>
</comment>
<dbReference type="SMART" id="SM00980">
    <property type="entry name" value="THAP"/>
    <property type="match status" value="1"/>
</dbReference>
<keyword evidence="4 5" id="KW-0238">DNA-binding</keyword>
<feature type="domain" description="THAP-type" evidence="6">
    <location>
        <begin position="1"/>
        <end position="81"/>
    </location>
</feature>
<evidence type="ECO:0000256" key="3">
    <source>
        <dbReference type="ARBA" id="ARBA00022833"/>
    </source>
</evidence>
<accession>A0ABQ9JJG0</accession>
<reference evidence="7" key="1">
    <citation type="journal article" date="2023" name="Insect Mol. Biol.">
        <title>Genome sequencing provides insights into the evolution of gene families encoding plant cell wall-degrading enzymes in longhorned beetles.</title>
        <authorList>
            <person name="Shin N.R."/>
            <person name="Okamura Y."/>
            <person name="Kirsch R."/>
            <person name="Pauchet Y."/>
        </authorList>
    </citation>
    <scope>NUCLEOTIDE SEQUENCE</scope>
    <source>
        <strain evidence="7">MMC_N1</strain>
    </source>
</reference>
<dbReference type="Gene3D" id="6.20.210.20">
    <property type="entry name" value="THAP domain"/>
    <property type="match status" value="1"/>
</dbReference>
<dbReference type="PANTHER" id="PTHR46600:SF11">
    <property type="entry name" value="THAP DOMAIN-CONTAINING PROTEIN 10"/>
    <property type="match status" value="1"/>
</dbReference>
<keyword evidence="2 5" id="KW-0863">Zinc-finger</keyword>
<dbReference type="PROSITE" id="PS50950">
    <property type="entry name" value="ZF_THAP"/>
    <property type="match status" value="1"/>
</dbReference>
<proteinExistence type="predicted"/>
<dbReference type="SMART" id="SM00692">
    <property type="entry name" value="DM3"/>
    <property type="match status" value="1"/>
</dbReference>
<organism evidence="7 8">
    <name type="scientific">Molorchus minor</name>
    <dbReference type="NCBI Taxonomy" id="1323400"/>
    <lineage>
        <taxon>Eukaryota</taxon>
        <taxon>Metazoa</taxon>
        <taxon>Ecdysozoa</taxon>
        <taxon>Arthropoda</taxon>
        <taxon>Hexapoda</taxon>
        <taxon>Insecta</taxon>
        <taxon>Pterygota</taxon>
        <taxon>Neoptera</taxon>
        <taxon>Endopterygota</taxon>
        <taxon>Coleoptera</taxon>
        <taxon>Polyphaga</taxon>
        <taxon>Cucujiformia</taxon>
        <taxon>Chrysomeloidea</taxon>
        <taxon>Cerambycidae</taxon>
        <taxon>Lamiinae</taxon>
        <taxon>Monochamini</taxon>
        <taxon>Molorchus</taxon>
    </lineage>
</organism>
<dbReference type="InterPro" id="IPR048365">
    <property type="entry name" value="TNP-like_RNaseH_N"/>
</dbReference>
<evidence type="ECO:0000256" key="5">
    <source>
        <dbReference type="PROSITE-ProRule" id="PRU00309"/>
    </source>
</evidence>
<evidence type="ECO:0000256" key="1">
    <source>
        <dbReference type="ARBA" id="ARBA00022723"/>
    </source>
</evidence>
<dbReference type="InterPro" id="IPR026516">
    <property type="entry name" value="THAP1/10"/>
</dbReference>
<evidence type="ECO:0000256" key="2">
    <source>
        <dbReference type="ARBA" id="ARBA00022771"/>
    </source>
</evidence>
<name>A0ABQ9JJG0_9CUCU</name>
<gene>
    <name evidence="7" type="ORF">NQ317_000485</name>
</gene>
<evidence type="ECO:0000313" key="7">
    <source>
        <dbReference type="EMBL" id="KAJ8978026.1"/>
    </source>
</evidence>
<dbReference type="InterPro" id="IPR038441">
    <property type="entry name" value="THAP_Znf_sf"/>
</dbReference>
<evidence type="ECO:0000256" key="4">
    <source>
        <dbReference type="ARBA" id="ARBA00023125"/>
    </source>
</evidence>
<keyword evidence="8" id="KW-1185">Reference proteome</keyword>
<dbReference type="Proteomes" id="UP001162164">
    <property type="component" value="Unassembled WGS sequence"/>
</dbReference>
<keyword evidence="1" id="KW-0479">Metal-binding</keyword>